<evidence type="ECO:0000313" key="1">
    <source>
        <dbReference type="EMBL" id="OYP56291.1"/>
    </source>
</evidence>
<dbReference type="GeneID" id="72480372"/>
<sequence>MSLRGVHKVFLMDFFSVTDRYDTVLLLMNGLGIAKRIDLLPLLFKQLDAIMNPQGQLLCSSFDICDVNDTESNNRDFYQEVRYQMRYKNVIGEPFDWFSIGVGKLRQITEANGFSMTVVKQGEEYEYLARITR</sequence>
<comment type="caution">
    <text evidence="1">The sequence shown here is derived from an EMBL/GenBank/DDBJ whole genome shotgun (WGS) entry which is preliminary data.</text>
</comment>
<accession>A0ABX4EJT1</accession>
<name>A0ABX4EJT1_SEGBR</name>
<proteinExistence type="predicted"/>
<keyword evidence="2" id="KW-1185">Reference proteome</keyword>
<dbReference type="RefSeq" id="WP_144263800.1">
    <property type="nucleotide sequence ID" value="NZ_CP091798.1"/>
</dbReference>
<evidence type="ECO:0000313" key="2">
    <source>
        <dbReference type="Proteomes" id="UP000216189"/>
    </source>
</evidence>
<dbReference type="EMBL" id="NPJF01000023">
    <property type="protein sequence ID" value="OYP56291.1"/>
    <property type="molecule type" value="Genomic_DNA"/>
</dbReference>
<protein>
    <submittedName>
        <fullName evidence="1">Uncharacterized protein</fullName>
    </submittedName>
</protein>
<gene>
    <name evidence="1" type="ORF">CIK91_02905</name>
</gene>
<organism evidence="1 2">
    <name type="scientific">Segatella bryantii</name>
    <name type="common">Prevotella bryantii</name>
    <dbReference type="NCBI Taxonomy" id="77095"/>
    <lineage>
        <taxon>Bacteria</taxon>
        <taxon>Pseudomonadati</taxon>
        <taxon>Bacteroidota</taxon>
        <taxon>Bacteroidia</taxon>
        <taxon>Bacteroidales</taxon>
        <taxon>Prevotellaceae</taxon>
        <taxon>Segatella</taxon>
    </lineage>
</organism>
<dbReference type="SUPFAM" id="SSF53335">
    <property type="entry name" value="S-adenosyl-L-methionine-dependent methyltransferases"/>
    <property type="match status" value="1"/>
</dbReference>
<dbReference type="InterPro" id="IPR029063">
    <property type="entry name" value="SAM-dependent_MTases_sf"/>
</dbReference>
<dbReference type="Proteomes" id="UP000216189">
    <property type="component" value="Unassembled WGS sequence"/>
</dbReference>
<reference evidence="1 2" key="1">
    <citation type="submission" date="2017-08" db="EMBL/GenBank/DDBJ databases">
        <title>Comparative genomics of non-oral Prevotella species.</title>
        <authorList>
            <person name="Accetto T."/>
            <person name="Nograsek B."/>
            <person name="Avgustin G."/>
        </authorList>
    </citation>
    <scope>NUCLEOTIDE SEQUENCE [LARGE SCALE GENOMIC DNA]</scope>
    <source>
        <strain evidence="1 2">TC1-1</strain>
    </source>
</reference>